<keyword evidence="2" id="KW-1185">Reference proteome</keyword>
<protein>
    <submittedName>
        <fullName evidence="1">Unnamed protein product</fullName>
    </submittedName>
</protein>
<proteinExistence type="predicted"/>
<sequence>MTIIMKSHDTGMILPVKLPTLSLVENRYKQQNTIKAGSNRWKSTIGETQDTSEAQRSPLNFVVEAQPAGSNGGVTTTRENSTKNSASKYNIKVWVW</sequence>
<evidence type="ECO:0000313" key="2">
    <source>
        <dbReference type="Proteomes" id="UP001165189"/>
    </source>
</evidence>
<dbReference type="EMBL" id="BSYB01000028">
    <property type="protein sequence ID" value="GMG48485.1"/>
    <property type="molecule type" value="Genomic_DNA"/>
</dbReference>
<dbReference type="Proteomes" id="UP001165189">
    <property type="component" value="Unassembled WGS sequence"/>
</dbReference>
<evidence type="ECO:0000313" key="1">
    <source>
        <dbReference type="EMBL" id="GMG48485.1"/>
    </source>
</evidence>
<name>A0ABQ6KSU7_ASPOZ</name>
<reference evidence="1" key="1">
    <citation type="submission" date="2023-04" db="EMBL/GenBank/DDBJ databases">
        <title>Aspergillus oryzae var. brunneus NBRC 4377.</title>
        <authorList>
            <person name="Ichikawa N."/>
            <person name="Sato H."/>
            <person name="Tonouchi N."/>
        </authorList>
    </citation>
    <scope>NUCLEOTIDE SEQUENCE</scope>
    <source>
        <strain evidence="1">NBRC 4377</strain>
    </source>
</reference>
<comment type="caution">
    <text evidence="1">The sequence shown here is derived from an EMBL/GenBank/DDBJ whole genome shotgun (WGS) entry which is preliminary data.</text>
</comment>
<gene>
    <name evidence="1" type="ORF">Aory05_000716700</name>
</gene>
<organism evidence="1 2">
    <name type="scientific">Aspergillus oryzae var. brunneus</name>
    <dbReference type="NCBI Taxonomy" id="332754"/>
    <lineage>
        <taxon>Eukaryota</taxon>
        <taxon>Fungi</taxon>
        <taxon>Dikarya</taxon>
        <taxon>Ascomycota</taxon>
        <taxon>Pezizomycotina</taxon>
        <taxon>Eurotiomycetes</taxon>
        <taxon>Eurotiomycetidae</taxon>
        <taxon>Eurotiales</taxon>
        <taxon>Aspergillaceae</taxon>
        <taxon>Aspergillus</taxon>
        <taxon>Aspergillus subgen. Circumdati</taxon>
    </lineage>
</organism>
<accession>A0ABQ6KSU7</accession>